<dbReference type="Pfam" id="PF00577">
    <property type="entry name" value="Usher"/>
    <property type="match status" value="1"/>
</dbReference>
<reference evidence="2 3" key="1">
    <citation type="submission" date="2018-04" db="EMBL/GenBank/DDBJ databases">
        <title>Novel species isolated from glacier.</title>
        <authorList>
            <person name="Liu Q."/>
            <person name="Xin Y.-H."/>
        </authorList>
    </citation>
    <scope>NUCLEOTIDE SEQUENCE [LARGE SCALE GENOMIC DNA]</scope>
    <source>
        <strain evidence="2 3">GT1R17</strain>
    </source>
</reference>
<evidence type="ECO:0000259" key="1">
    <source>
        <dbReference type="Pfam" id="PF13953"/>
    </source>
</evidence>
<dbReference type="GO" id="GO:0009297">
    <property type="term" value="P:pilus assembly"/>
    <property type="evidence" value="ECO:0007669"/>
    <property type="project" value="InterPro"/>
</dbReference>
<dbReference type="PANTHER" id="PTHR30451:SF5">
    <property type="entry name" value="SLR0019 PROTEIN"/>
    <property type="match status" value="1"/>
</dbReference>
<evidence type="ECO:0000313" key="3">
    <source>
        <dbReference type="Proteomes" id="UP000244248"/>
    </source>
</evidence>
<dbReference type="InterPro" id="IPR025949">
    <property type="entry name" value="PapC-like_C"/>
</dbReference>
<feature type="domain" description="PapC-like C-terminal" evidence="1">
    <location>
        <begin position="743"/>
        <end position="805"/>
    </location>
</feature>
<organism evidence="2 3">
    <name type="scientific">Stenotrophobium rhamnosiphilum</name>
    <dbReference type="NCBI Taxonomy" id="2029166"/>
    <lineage>
        <taxon>Bacteria</taxon>
        <taxon>Pseudomonadati</taxon>
        <taxon>Pseudomonadota</taxon>
        <taxon>Gammaproteobacteria</taxon>
        <taxon>Nevskiales</taxon>
        <taxon>Nevskiaceae</taxon>
        <taxon>Stenotrophobium</taxon>
    </lineage>
</organism>
<comment type="caution">
    <text evidence="2">The sequence shown here is derived from an EMBL/GenBank/DDBJ whole genome shotgun (WGS) entry which is preliminary data.</text>
</comment>
<dbReference type="Pfam" id="PF13953">
    <property type="entry name" value="PapC_C"/>
    <property type="match status" value="1"/>
</dbReference>
<gene>
    <name evidence="2" type="ORF">CJD38_00305</name>
</gene>
<name>A0A2T5MJ59_9GAMM</name>
<dbReference type="InterPro" id="IPR043142">
    <property type="entry name" value="PapC-like_C_sf"/>
</dbReference>
<sequence length="820" mass="88485">MYSQAQRVAGRFLSPQQMLLRPPPSRDGSMVNLSVKICAWRLALASVLLAPAALTAAPLQLTASADAGEDIILPRGPGIAGDVVDLYLEVILNDVSTRRVMHFIRKPDGHFYAWTQNLQDAGIDTDGLPLSQYVNLTQVPGLTFAYDELAQRMQVQVAAERLNVATQTLNADTPETYSVSASSGALLNYDLYGTATAGGSRSLGVNTELRAFSGRGVLSSTAYSNYQSTGESIGYRRLDTTWSRSFQDDLLTLNVGDVVSGSLSWSRATRLGGIQLRRNFGLQPQIITFPLPAFFGQAALPSSVELYMNGVRQYSGQIAPGPYQISGMPNINGAGQGQVVVTDALGRRSAIDFSFYNSSQLLRAGLSDWSAEIGAVRRAYGLDSFRYNNKPAAVGSYRQGITDWLTLETHGEASDGLYLGGVGSVVQIQQLGLISASYARSEGDDVGQQAGLTYSWLYRSFNFEIGSTRTFGNYQDVASLDSRAPPRRNDRVLAGLALGTMGNASINYTRLETIEDGRFRFAGISYSVSIGRNMNVYANASRSFDSESDTSLFAGLSWSFGNATSANASWQHEGKQNVFGAGVSHAVSQDGGVGWNLRTQRGQDISNYQAEASYRADWGQSTGGAYYINGEKNFYAGLSGSLVAMDQSIFVTRRIDDAFALVTTNGVANIPVQLENRAIGRTDANGHYLLTGLNAWQPNRISIDALDLPAQMQMTSVKNATVPADRTGVIVDFGIHEVHGAVVTLKDTQGDFLPLGTRVFLNLSKIETAMVGYDGQVYFENLQSSNHIKAVRPDGTSCTVQLLYPKNATGVPAIGPLLCR</sequence>
<dbReference type="Gene3D" id="2.60.40.2070">
    <property type="match status" value="1"/>
</dbReference>
<protein>
    <recommendedName>
        <fullName evidence="1">PapC-like C-terminal domain-containing protein</fullName>
    </recommendedName>
</protein>
<dbReference type="Gene3D" id="2.60.40.2610">
    <property type="entry name" value="Outer membrane usher protein FimD, plug domain"/>
    <property type="match status" value="1"/>
</dbReference>
<dbReference type="InterPro" id="IPR042186">
    <property type="entry name" value="FimD_plug_dom"/>
</dbReference>
<dbReference type="EMBL" id="QANS01000001">
    <property type="protein sequence ID" value="PTU32605.1"/>
    <property type="molecule type" value="Genomic_DNA"/>
</dbReference>
<dbReference type="AlphaFoldDB" id="A0A2T5MJ59"/>
<dbReference type="GO" id="GO:0009279">
    <property type="term" value="C:cell outer membrane"/>
    <property type="evidence" value="ECO:0007669"/>
    <property type="project" value="TreeGrafter"/>
</dbReference>
<proteinExistence type="predicted"/>
<dbReference type="InterPro" id="IPR000015">
    <property type="entry name" value="Fimb_usher"/>
</dbReference>
<dbReference type="GO" id="GO:0015473">
    <property type="term" value="F:fimbrial usher porin activity"/>
    <property type="evidence" value="ECO:0007669"/>
    <property type="project" value="InterPro"/>
</dbReference>
<dbReference type="PANTHER" id="PTHR30451">
    <property type="entry name" value="OUTER MEMBRANE USHER PROTEIN"/>
    <property type="match status" value="1"/>
</dbReference>
<dbReference type="Proteomes" id="UP000244248">
    <property type="component" value="Unassembled WGS sequence"/>
</dbReference>
<keyword evidence="3" id="KW-1185">Reference proteome</keyword>
<accession>A0A2T5MJ59</accession>
<dbReference type="Gene3D" id="2.60.40.3110">
    <property type="match status" value="1"/>
</dbReference>
<evidence type="ECO:0000313" key="2">
    <source>
        <dbReference type="EMBL" id="PTU32605.1"/>
    </source>
</evidence>